<comment type="similarity">
    <text evidence="2">Belongs to the porin LamB (TC 1.B.3) family.</text>
</comment>
<keyword evidence="4" id="KW-1134">Transmembrane beta strand</keyword>
<evidence type="ECO:0000256" key="1">
    <source>
        <dbReference type="ARBA" id="ARBA00004571"/>
    </source>
</evidence>
<dbReference type="OrthoDB" id="106611at2"/>
<evidence type="ECO:0000256" key="7">
    <source>
        <dbReference type="ARBA" id="ARBA00023114"/>
    </source>
</evidence>
<dbReference type="InterPro" id="IPR003192">
    <property type="entry name" value="Porin_LamB"/>
</dbReference>
<dbReference type="GO" id="GO:0015144">
    <property type="term" value="F:carbohydrate transmembrane transporter activity"/>
    <property type="evidence" value="ECO:0007669"/>
    <property type="project" value="TreeGrafter"/>
</dbReference>
<organism evidence="11 12">
    <name type="scientific">Chitinimonas taiwanensis DSM 18899</name>
    <dbReference type="NCBI Taxonomy" id="1121279"/>
    <lineage>
        <taxon>Bacteria</taxon>
        <taxon>Pseudomonadati</taxon>
        <taxon>Pseudomonadota</taxon>
        <taxon>Betaproteobacteria</taxon>
        <taxon>Neisseriales</taxon>
        <taxon>Chitinibacteraceae</taxon>
        <taxon>Chitinimonas</taxon>
    </lineage>
</organism>
<evidence type="ECO:0000256" key="3">
    <source>
        <dbReference type="ARBA" id="ARBA00022448"/>
    </source>
</evidence>
<reference evidence="11 12" key="1">
    <citation type="submission" date="2016-11" db="EMBL/GenBank/DDBJ databases">
        <authorList>
            <person name="Jaros S."/>
            <person name="Januszkiewicz K."/>
            <person name="Wedrychowicz H."/>
        </authorList>
    </citation>
    <scope>NUCLEOTIDE SEQUENCE [LARGE SCALE GENOMIC DNA]</scope>
    <source>
        <strain evidence="11 12">DSM 18899</strain>
    </source>
</reference>
<dbReference type="PANTHER" id="PTHR38762:SF1">
    <property type="entry name" value="CRYPTIC OUTER MEMBRANE PORIN BGLH-RELATED"/>
    <property type="match status" value="1"/>
</dbReference>
<keyword evidence="6" id="KW-0406">Ion transport</keyword>
<dbReference type="GO" id="GO:0006811">
    <property type="term" value="P:monoatomic ion transport"/>
    <property type="evidence" value="ECO:0007669"/>
    <property type="project" value="UniProtKB-KW"/>
</dbReference>
<dbReference type="GO" id="GO:0046930">
    <property type="term" value="C:pore complex"/>
    <property type="evidence" value="ECO:0007669"/>
    <property type="project" value="UniProtKB-KW"/>
</dbReference>
<dbReference type="Gene3D" id="2.40.170.10">
    <property type="entry name" value="Porin, LamB type"/>
    <property type="match status" value="1"/>
</dbReference>
<keyword evidence="9" id="KW-0998">Cell outer membrane</keyword>
<evidence type="ECO:0000256" key="6">
    <source>
        <dbReference type="ARBA" id="ARBA00023065"/>
    </source>
</evidence>
<dbReference type="Pfam" id="PF02264">
    <property type="entry name" value="LamB"/>
    <property type="match status" value="1"/>
</dbReference>
<evidence type="ECO:0000256" key="8">
    <source>
        <dbReference type="ARBA" id="ARBA00023136"/>
    </source>
</evidence>
<dbReference type="AlphaFoldDB" id="A0A1K2HF79"/>
<dbReference type="GO" id="GO:0009279">
    <property type="term" value="C:cell outer membrane"/>
    <property type="evidence" value="ECO:0007669"/>
    <property type="project" value="UniProtKB-SubCell"/>
</dbReference>
<feature type="chain" id="PRO_5012272941" evidence="10">
    <location>
        <begin position="24"/>
        <end position="422"/>
    </location>
</feature>
<keyword evidence="12" id="KW-1185">Reference proteome</keyword>
<comment type="subcellular location">
    <subcellularLocation>
        <location evidence="1">Cell outer membrane</location>
        <topology evidence="1">Multi-pass membrane protein</topology>
    </subcellularLocation>
</comment>
<dbReference type="InterPro" id="IPR036998">
    <property type="entry name" value="Porin_LamB_sf"/>
</dbReference>
<keyword evidence="3" id="KW-0813">Transport</keyword>
<keyword evidence="8" id="KW-0472">Membrane</keyword>
<protein>
    <submittedName>
        <fullName evidence="11">Maltoporin</fullName>
    </submittedName>
</protein>
<gene>
    <name evidence="11" type="ORF">SAMN02745887_01612</name>
</gene>
<accession>A0A1K2HF79</accession>
<dbReference type="GO" id="GO:0015288">
    <property type="term" value="F:porin activity"/>
    <property type="evidence" value="ECO:0007669"/>
    <property type="project" value="UniProtKB-KW"/>
</dbReference>
<dbReference type="EMBL" id="FPKR01000005">
    <property type="protein sequence ID" value="SFZ75468.1"/>
    <property type="molecule type" value="Genomic_DNA"/>
</dbReference>
<dbReference type="GO" id="GO:0015774">
    <property type="term" value="P:polysaccharide transport"/>
    <property type="evidence" value="ECO:0007669"/>
    <property type="project" value="TreeGrafter"/>
</dbReference>
<evidence type="ECO:0000256" key="2">
    <source>
        <dbReference type="ARBA" id="ARBA00007055"/>
    </source>
</evidence>
<dbReference type="RefSeq" id="WP_072428124.1">
    <property type="nucleotide sequence ID" value="NZ_FPKR01000005.1"/>
</dbReference>
<evidence type="ECO:0000256" key="4">
    <source>
        <dbReference type="ARBA" id="ARBA00022452"/>
    </source>
</evidence>
<dbReference type="PANTHER" id="PTHR38762">
    <property type="entry name" value="CRYPTIC OUTER MEMBRANE PORIN BGLH-RELATED"/>
    <property type="match status" value="1"/>
</dbReference>
<proteinExistence type="inferred from homology"/>
<keyword evidence="5" id="KW-0812">Transmembrane</keyword>
<dbReference type="InterPro" id="IPR050286">
    <property type="entry name" value="G_neg_Bact_CarbUptk_Porin"/>
</dbReference>
<keyword evidence="10" id="KW-0732">Signal</keyword>
<dbReference type="SUPFAM" id="SSF56935">
    <property type="entry name" value="Porins"/>
    <property type="match status" value="1"/>
</dbReference>
<evidence type="ECO:0000256" key="10">
    <source>
        <dbReference type="SAM" id="SignalP"/>
    </source>
</evidence>
<evidence type="ECO:0000313" key="12">
    <source>
        <dbReference type="Proteomes" id="UP000186513"/>
    </source>
</evidence>
<feature type="signal peptide" evidence="10">
    <location>
        <begin position="1"/>
        <end position="23"/>
    </location>
</feature>
<dbReference type="Proteomes" id="UP000186513">
    <property type="component" value="Unassembled WGS sequence"/>
</dbReference>
<evidence type="ECO:0000313" key="11">
    <source>
        <dbReference type="EMBL" id="SFZ75468.1"/>
    </source>
</evidence>
<evidence type="ECO:0000256" key="9">
    <source>
        <dbReference type="ARBA" id="ARBA00023237"/>
    </source>
</evidence>
<keyword evidence="7" id="KW-0626">Porin</keyword>
<evidence type="ECO:0000256" key="5">
    <source>
        <dbReference type="ARBA" id="ARBA00022692"/>
    </source>
</evidence>
<dbReference type="STRING" id="1121279.SAMN02745887_01612"/>
<name>A0A1K2HF79_9NEIS</name>
<sequence>MQSKLKHCLAALMLAGLVSPVLADDSSLEFHGYMRAGVGVNTKGGGQVCFNMNGVSHWRLGNECDYTIEPTFIYNAAKSPEYGNWKITFMPSVYRAYGQGELGGEVKDAGGNVVGNFNGTDELVTRFGQVFISSEKIPALGNGGVWAGRRFYDRVQLGINDHFLENHDSDGAGIENVEVGAAKFSYAFLMNPRTGTTSANEQAYEHAFRITDIPTFGKDHALDIYFGRSDLSSSENQTTGAAKKEGDATTRLGLYHKSNGLIGNGGTLIGFRVQTNDAARNAFVAFQQTGSFGATAWDFITEFHRNTDKVTDKSTKIFTLGGRTDTHIAGPFRFLAELGHDNVKADGQDAANLTKLTLATAVSAGKDAGSRPTVRFFVTHARWNDEAKAYLSSSWVSGPRFASVFGNAKSGTSVGAQAEAWW</sequence>